<keyword evidence="2" id="KW-0732">Signal</keyword>
<feature type="region of interest" description="Disordered" evidence="1">
    <location>
        <begin position="105"/>
        <end position="153"/>
    </location>
</feature>
<name>A0AAD6YJS2_9AGAR</name>
<feature type="compositionally biased region" description="Gly residues" evidence="1">
    <location>
        <begin position="138"/>
        <end position="153"/>
    </location>
</feature>
<sequence length="307" mass="32459">MAMQANVRLLFVMMSIAVPPNMTSEQCYGAPCKQSDVHDAIRSFLLIAPARQPSACTSAVNKGIRPAASHAPAICPPTCRLSCCPPRFPPAYLWGPPLDRRGEQRQALGSNAARVGVADGRRRAAGGGRRAHRRATAAGGGRTGGQRAVGGGHVGRQRAAGAQAGWVMGAARQVAGSGRATGGGRRVGNGRWAAARRRATGGGHGCKRQKRRAADAMGGGIGGSSNAGKVVTGTLDRQLPVMAEWHKLMLLFRRSTFRSKIRALKSVGAHVAPTHFRALNQAPEYAPGWNQENFQEEFQDANNGNFE</sequence>
<reference evidence="3" key="1">
    <citation type="submission" date="2023-03" db="EMBL/GenBank/DDBJ databases">
        <title>Massive genome expansion in bonnet fungi (Mycena s.s.) driven by repeated elements and novel gene families across ecological guilds.</title>
        <authorList>
            <consortium name="Lawrence Berkeley National Laboratory"/>
            <person name="Harder C.B."/>
            <person name="Miyauchi S."/>
            <person name="Viragh M."/>
            <person name="Kuo A."/>
            <person name="Thoen E."/>
            <person name="Andreopoulos B."/>
            <person name="Lu D."/>
            <person name="Skrede I."/>
            <person name="Drula E."/>
            <person name="Henrissat B."/>
            <person name="Morin E."/>
            <person name="Kohler A."/>
            <person name="Barry K."/>
            <person name="LaButti K."/>
            <person name="Morin E."/>
            <person name="Salamov A."/>
            <person name="Lipzen A."/>
            <person name="Mereny Z."/>
            <person name="Hegedus B."/>
            <person name="Baldrian P."/>
            <person name="Stursova M."/>
            <person name="Weitz H."/>
            <person name="Taylor A."/>
            <person name="Grigoriev I.V."/>
            <person name="Nagy L.G."/>
            <person name="Martin F."/>
            <person name="Kauserud H."/>
        </authorList>
    </citation>
    <scope>NUCLEOTIDE SEQUENCE</scope>
    <source>
        <strain evidence="3">9144</strain>
    </source>
</reference>
<feature type="chain" id="PRO_5041962281" evidence="2">
    <location>
        <begin position="18"/>
        <end position="307"/>
    </location>
</feature>
<protein>
    <submittedName>
        <fullName evidence="3">Uncharacterized protein</fullName>
    </submittedName>
</protein>
<comment type="caution">
    <text evidence="3">The sequence shown here is derived from an EMBL/GenBank/DDBJ whole genome shotgun (WGS) entry which is preliminary data.</text>
</comment>
<accession>A0AAD6YJS2</accession>
<evidence type="ECO:0000256" key="2">
    <source>
        <dbReference type="SAM" id="SignalP"/>
    </source>
</evidence>
<evidence type="ECO:0000256" key="1">
    <source>
        <dbReference type="SAM" id="MobiDB-lite"/>
    </source>
</evidence>
<evidence type="ECO:0000313" key="4">
    <source>
        <dbReference type="Proteomes" id="UP001219525"/>
    </source>
</evidence>
<dbReference type="Proteomes" id="UP001219525">
    <property type="component" value="Unassembled WGS sequence"/>
</dbReference>
<dbReference type="AlphaFoldDB" id="A0AAD6YJS2"/>
<proteinExistence type="predicted"/>
<keyword evidence="4" id="KW-1185">Reference proteome</keyword>
<gene>
    <name evidence="3" type="ORF">GGX14DRAFT_391324</name>
</gene>
<organism evidence="3 4">
    <name type="scientific">Mycena pura</name>
    <dbReference type="NCBI Taxonomy" id="153505"/>
    <lineage>
        <taxon>Eukaryota</taxon>
        <taxon>Fungi</taxon>
        <taxon>Dikarya</taxon>
        <taxon>Basidiomycota</taxon>
        <taxon>Agaricomycotina</taxon>
        <taxon>Agaricomycetes</taxon>
        <taxon>Agaricomycetidae</taxon>
        <taxon>Agaricales</taxon>
        <taxon>Marasmiineae</taxon>
        <taxon>Mycenaceae</taxon>
        <taxon>Mycena</taxon>
    </lineage>
</organism>
<evidence type="ECO:0000313" key="3">
    <source>
        <dbReference type="EMBL" id="KAJ7216507.1"/>
    </source>
</evidence>
<dbReference type="EMBL" id="JARJCW010000015">
    <property type="protein sequence ID" value="KAJ7216507.1"/>
    <property type="molecule type" value="Genomic_DNA"/>
</dbReference>
<feature type="signal peptide" evidence="2">
    <location>
        <begin position="1"/>
        <end position="17"/>
    </location>
</feature>